<sequence length="77" mass="9125">MPKAFRDLQEWDAQNFVKYAAVPHHLLKYIDFDQHDLEQHMAELFGVSTELCKTRIEQIKNRSCFYSSTTRNSVSLF</sequence>
<reference evidence="1 2" key="1">
    <citation type="submission" date="2015-01" db="EMBL/GenBank/DDBJ databases">
        <title>Genome Assembly of Bacillus badius MTCC 1458.</title>
        <authorList>
            <person name="Verma A."/>
            <person name="Khatri I."/>
            <person name="Mual P."/>
            <person name="Subramanian S."/>
            <person name="Krishnamurthi S."/>
        </authorList>
    </citation>
    <scope>NUCLEOTIDE SEQUENCE [LARGE SCALE GENOMIC DNA]</scope>
    <source>
        <strain evidence="1 2">MTCC 1458</strain>
    </source>
</reference>
<organism evidence="1 2">
    <name type="scientific">Bacillus badius</name>
    <dbReference type="NCBI Taxonomy" id="1455"/>
    <lineage>
        <taxon>Bacteria</taxon>
        <taxon>Bacillati</taxon>
        <taxon>Bacillota</taxon>
        <taxon>Bacilli</taxon>
        <taxon>Bacillales</taxon>
        <taxon>Bacillaceae</taxon>
        <taxon>Pseudobacillus</taxon>
    </lineage>
</organism>
<accession>A0ABR5AP30</accession>
<dbReference type="EMBL" id="JXLP01000028">
    <property type="protein sequence ID" value="KIL73732.1"/>
    <property type="molecule type" value="Genomic_DNA"/>
</dbReference>
<protein>
    <submittedName>
        <fullName evidence="1">Uncharacterized protein</fullName>
    </submittedName>
</protein>
<dbReference type="Proteomes" id="UP000031982">
    <property type="component" value="Unassembled WGS sequence"/>
</dbReference>
<gene>
    <name evidence="1" type="ORF">SD77_3009</name>
</gene>
<comment type="caution">
    <text evidence="1">The sequence shown here is derived from an EMBL/GenBank/DDBJ whole genome shotgun (WGS) entry which is preliminary data.</text>
</comment>
<evidence type="ECO:0000313" key="2">
    <source>
        <dbReference type="Proteomes" id="UP000031982"/>
    </source>
</evidence>
<proteinExistence type="predicted"/>
<evidence type="ECO:0000313" key="1">
    <source>
        <dbReference type="EMBL" id="KIL73732.1"/>
    </source>
</evidence>
<keyword evidence="2" id="KW-1185">Reference proteome</keyword>
<name>A0ABR5AP30_BACBA</name>